<dbReference type="RefSeq" id="WP_257498715.1">
    <property type="nucleotide sequence ID" value="NZ_CP102382.1"/>
</dbReference>
<feature type="domain" description="Thioredoxin" evidence="5">
    <location>
        <begin position="244"/>
        <end position="382"/>
    </location>
</feature>
<dbReference type="InterPro" id="IPR025380">
    <property type="entry name" value="DUF4369"/>
</dbReference>
<accession>A0ABY5NQI0</accession>
<evidence type="ECO:0000259" key="5">
    <source>
        <dbReference type="PROSITE" id="PS51352"/>
    </source>
</evidence>
<dbReference type="InterPro" id="IPR050553">
    <property type="entry name" value="Thioredoxin_ResA/DsbE_sf"/>
</dbReference>
<keyword evidence="3" id="KW-1015">Disulfide bond</keyword>
<reference evidence="6 7" key="1">
    <citation type="submission" date="2022-08" db="EMBL/GenBank/DDBJ databases">
        <title>Myroides zhujiangensis sp. nov., a novel bacterium isolated from sediment in the Pearl River Estuary.</title>
        <authorList>
            <person name="Cui L."/>
        </authorList>
    </citation>
    <scope>NUCLEOTIDE SEQUENCE [LARGE SCALE GENOMIC DNA]</scope>
    <source>
        <strain evidence="6 7">SCSIO 72103</strain>
    </source>
</reference>
<dbReference type="Proteomes" id="UP001317001">
    <property type="component" value="Chromosome"/>
</dbReference>
<dbReference type="InterPro" id="IPR036249">
    <property type="entry name" value="Thioredoxin-like_sf"/>
</dbReference>
<protein>
    <submittedName>
        <fullName evidence="6">AhpC/TSA family protein</fullName>
    </submittedName>
</protein>
<dbReference type="InterPro" id="IPR017937">
    <property type="entry name" value="Thioredoxin_CS"/>
</dbReference>
<dbReference type="SUPFAM" id="SSF52833">
    <property type="entry name" value="Thioredoxin-like"/>
    <property type="match status" value="1"/>
</dbReference>
<dbReference type="PANTHER" id="PTHR42852:SF6">
    <property type="entry name" value="THIOL:DISULFIDE INTERCHANGE PROTEIN DSBE"/>
    <property type="match status" value="1"/>
</dbReference>
<gene>
    <name evidence="6" type="ORF">NPX36_10815</name>
</gene>
<keyword evidence="2" id="KW-0201">Cytochrome c-type biogenesis</keyword>
<organism evidence="6 7">
    <name type="scientific">Paenimyroides aestuarii</name>
    <dbReference type="NCBI Taxonomy" id="2968490"/>
    <lineage>
        <taxon>Bacteria</taxon>
        <taxon>Pseudomonadati</taxon>
        <taxon>Bacteroidota</taxon>
        <taxon>Flavobacteriia</taxon>
        <taxon>Flavobacteriales</taxon>
        <taxon>Flavobacteriaceae</taxon>
        <taxon>Paenimyroides</taxon>
    </lineage>
</organism>
<dbReference type="InterPro" id="IPR013766">
    <property type="entry name" value="Thioredoxin_domain"/>
</dbReference>
<proteinExistence type="predicted"/>
<sequence length="382" mass="43029">MKKLFALAFTAAALVSCNKDGYTIKGEVKGLEDGTKVYINKQDENGFTKIDSTEIKGGVFEYKSEKTPETDLYFIELGNPQQFTIPFIVESGDIKFTFDKAKPEDARVKGTKNNDLLASYNEEAYKIQTEIMDFQKQNQAKFMEAQQKGDQATMQSLMDQMTKIQDKYVDQNKKFITTNKDSYISLLLLSQLAMSDALKSEEISKYFNDLDASVKETKKGKEFAENLKKMETNQKEMQAKQQKVAVGQKAPDFSATTPDGKTESLMANLGKATIIDFWASWCGPCRKENPNVVALYNKYKDKGLKIIGVSLDKEKEAWMKAIADDKLAWMHVSNLKFWEDPIAKEYAVESIPATFILDANGTIVAKDLRGAELEAKIAEILK</sequence>
<evidence type="ECO:0000313" key="7">
    <source>
        <dbReference type="Proteomes" id="UP001317001"/>
    </source>
</evidence>
<dbReference type="PANTHER" id="PTHR42852">
    <property type="entry name" value="THIOL:DISULFIDE INTERCHANGE PROTEIN DSBE"/>
    <property type="match status" value="1"/>
</dbReference>
<evidence type="ECO:0000256" key="4">
    <source>
        <dbReference type="ARBA" id="ARBA00023284"/>
    </source>
</evidence>
<evidence type="ECO:0000256" key="2">
    <source>
        <dbReference type="ARBA" id="ARBA00022748"/>
    </source>
</evidence>
<dbReference type="PROSITE" id="PS00194">
    <property type="entry name" value="THIOREDOXIN_1"/>
    <property type="match status" value="1"/>
</dbReference>
<evidence type="ECO:0000256" key="3">
    <source>
        <dbReference type="ARBA" id="ARBA00023157"/>
    </source>
</evidence>
<comment type="subcellular location">
    <subcellularLocation>
        <location evidence="1">Cell envelope</location>
    </subcellularLocation>
</comment>
<dbReference type="Pfam" id="PF14289">
    <property type="entry name" value="DUF4369"/>
    <property type="match status" value="1"/>
</dbReference>
<dbReference type="PROSITE" id="PS51352">
    <property type="entry name" value="THIOREDOXIN_2"/>
    <property type="match status" value="1"/>
</dbReference>
<dbReference type="Gene3D" id="3.40.30.10">
    <property type="entry name" value="Glutaredoxin"/>
    <property type="match status" value="1"/>
</dbReference>
<evidence type="ECO:0000256" key="1">
    <source>
        <dbReference type="ARBA" id="ARBA00004196"/>
    </source>
</evidence>
<dbReference type="InterPro" id="IPR000866">
    <property type="entry name" value="AhpC/TSA"/>
</dbReference>
<dbReference type="Pfam" id="PF00578">
    <property type="entry name" value="AhpC-TSA"/>
    <property type="match status" value="1"/>
</dbReference>
<evidence type="ECO:0000313" key="6">
    <source>
        <dbReference type="EMBL" id="UUV20805.1"/>
    </source>
</evidence>
<dbReference type="PROSITE" id="PS51257">
    <property type="entry name" value="PROKAR_LIPOPROTEIN"/>
    <property type="match status" value="1"/>
</dbReference>
<dbReference type="CDD" id="cd02966">
    <property type="entry name" value="TlpA_like_family"/>
    <property type="match status" value="1"/>
</dbReference>
<name>A0ABY5NQI0_9FLAO</name>
<dbReference type="EMBL" id="CP102382">
    <property type="protein sequence ID" value="UUV20805.1"/>
    <property type="molecule type" value="Genomic_DNA"/>
</dbReference>
<keyword evidence="7" id="KW-1185">Reference proteome</keyword>
<keyword evidence="4" id="KW-0676">Redox-active center</keyword>